<dbReference type="SUPFAM" id="SSF69279">
    <property type="entry name" value="Phage tail proteins"/>
    <property type="match status" value="1"/>
</dbReference>
<dbReference type="Gene3D" id="3.55.50.10">
    <property type="entry name" value="Baseplate protein-like domains"/>
    <property type="match status" value="1"/>
</dbReference>
<evidence type="ECO:0000313" key="1">
    <source>
        <dbReference type="EMBL" id="ABK99430.1"/>
    </source>
</evidence>
<dbReference type="eggNOG" id="COG3500">
    <property type="taxonomic scope" value="Bacteria"/>
</dbReference>
<dbReference type="Pfam" id="PF05954">
    <property type="entry name" value="Phage_GPD"/>
    <property type="match status" value="1"/>
</dbReference>
<accession>A1AQ10</accession>
<protein>
    <recommendedName>
        <fullName evidence="3">Phage late control D family protein</fullName>
    </recommendedName>
</protein>
<keyword evidence="2" id="KW-1185">Reference proteome</keyword>
<dbReference type="EMBL" id="CP000482">
    <property type="protein sequence ID" value="ABK99430.1"/>
    <property type="molecule type" value="Genomic_DNA"/>
</dbReference>
<gene>
    <name evidence="1" type="ordered locus">Ppro_1818</name>
</gene>
<evidence type="ECO:0000313" key="2">
    <source>
        <dbReference type="Proteomes" id="UP000006732"/>
    </source>
</evidence>
<name>A1AQ10_PELPD</name>
<proteinExistence type="predicted"/>
<organism evidence="1 2">
    <name type="scientific">Pelobacter propionicus (strain DSM 2379 / NBRC 103807 / OttBd1)</name>
    <dbReference type="NCBI Taxonomy" id="338966"/>
    <lineage>
        <taxon>Bacteria</taxon>
        <taxon>Pseudomonadati</taxon>
        <taxon>Thermodesulfobacteriota</taxon>
        <taxon>Desulfuromonadia</taxon>
        <taxon>Desulfuromonadales</taxon>
        <taxon>Desulfuromonadaceae</taxon>
        <taxon>Pelobacter</taxon>
    </lineage>
</organism>
<dbReference type="Gene3D" id="4.10.220.110">
    <property type="match status" value="1"/>
</dbReference>
<dbReference type="STRING" id="338966.Ppro_1818"/>
<dbReference type="OrthoDB" id="262740at2"/>
<sequence>MSIGAIVSANGSAGAGFPQPELVTIDEGGMRPATFSLGYTLNLKSGDFQLLNSRELGPDAQVVLQVAPGGEQQTLISGMVLQQSVEYSTGGDGSALVVRGADRSSLLNREQRCRVWSDVTDSSMVEQICSSQGLIPRCEATSCVHAETSHSLVQRESDLELIYRLARRNGYWFWLSYDSSGQAVTAHFQKPPQGERPSLTLSLRAGAANLDELSLLWDVDRPTAVSARQLDLVSLSPNDASIDRSPLPCMASHSLADLVSEPRIRQLAVPVSDQADLQARAEALLMESGWFVTARATGRLSRLGGVVRPNSVVTLDGVGSRHSGSYLVSRVRHRIDSDDHLMTMDLMRNGWS</sequence>
<dbReference type="Proteomes" id="UP000006732">
    <property type="component" value="Chromosome"/>
</dbReference>
<evidence type="ECO:0008006" key="3">
    <source>
        <dbReference type="Google" id="ProtNLM"/>
    </source>
</evidence>
<dbReference type="HOGENOM" id="CLU_787204_0_0_7"/>
<dbReference type="Gene3D" id="2.30.110.50">
    <property type="match status" value="1"/>
</dbReference>
<dbReference type="KEGG" id="ppd:Ppro_1818"/>
<reference evidence="1 2" key="1">
    <citation type="submission" date="2006-10" db="EMBL/GenBank/DDBJ databases">
        <title>Complete sequence of chromosome of Pelobacter propionicus DSM 2379.</title>
        <authorList>
            <consortium name="US DOE Joint Genome Institute"/>
            <person name="Copeland A."/>
            <person name="Lucas S."/>
            <person name="Lapidus A."/>
            <person name="Barry K."/>
            <person name="Detter J.C."/>
            <person name="Glavina del Rio T."/>
            <person name="Hammon N."/>
            <person name="Israni S."/>
            <person name="Dalin E."/>
            <person name="Tice H."/>
            <person name="Pitluck S."/>
            <person name="Saunders E."/>
            <person name="Brettin T."/>
            <person name="Bruce D."/>
            <person name="Han C."/>
            <person name="Tapia R."/>
            <person name="Schmutz J."/>
            <person name="Larimer F."/>
            <person name="Land M."/>
            <person name="Hauser L."/>
            <person name="Kyrpides N."/>
            <person name="Kim E."/>
            <person name="Lovley D."/>
            <person name="Richardson P."/>
        </authorList>
    </citation>
    <scope>NUCLEOTIDE SEQUENCE [LARGE SCALE GENOMIC DNA]</scope>
    <source>
        <strain evidence="2">DSM 2379 / NBRC 103807 / OttBd1</strain>
    </source>
</reference>
<dbReference type="AlphaFoldDB" id="A1AQ10"/>
<dbReference type="RefSeq" id="WP_011735707.1">
    <property type="nucleotide sequence ID" value="NC_008609.1"/>
</dbReference>